<sequence length="299" mass="31919">MTDNRRSVLITGCTKGSAGHALALEFASRGLKVFATARSLSSLEGLSEKGIETLTLDVTSSDSISALRREIETRNGGKLDILFNNAGLMYQAPAIDSDPHRVQEMFNANVFGVFNMVTAFTPLLLAARSNAAQPPTIINTASVLAFMPNIFSAPYNASKAAVSAYSDTLRLELAPLGIKVVTLYMGIVSTGITSPDAVAIEPTSFYSSLEGAFKKRSQEHLADGMTPQQFAKEVVNEVLVKKPNLSQGEYVWKGSKALLVWLLHTVGGRKIFDSTSEGSVGLDAAAKKKIAEKAAKSSL</sequence>
<proteinExistence type="predicted"/>
<reference evidence="1" key="1">
    <citation type="submission" date="2022-11" db="EMBL/GenBank/DDBJ databases">
        <title>Genome Sequence of Boeremia exigua.</title>
        <authorList>
            <person name="Buettner E."/>
        </authorList>
    </citation>
    <scope>NUCLEOTIDE SEQUENCE</scope>
    <source>
        <strain evidence="1">CU02</strain>
    </source>
</reference>
<gene>
    <name evidence="1" type="ORF">OPT61_g828</name>
</gene>
<name>A0ACC2ISH4_9PLEO</name>
<protein>
    <submittedName>
        <fullName evidence="1">Uncharacterized protein</fullName>
    </submittedName>
</protein>
<accession>A0ACC2ISH4</accession>
<dbReference type="Proteomes" id="UP001153331">
    <property type="component" value="Unassembled WGS sequence"/>
</dbReference>
<organism evidence="1 2">
    <name type="scientific">Boeremia exigua</name>
    <dbReference type="NCBI Taxonomy" id="749465"/>
    <lineage>
        <taxon>Eukaryota</taxon>
        <taxon>Fungi</taxon>
        <taxon>Dikarya</taxon>
        <taxon>Ascomycota</taxon>
        <taxon>Pezizomycotina</taxon>
        <taxon>Dothideomycetes</taxon>
        <taxon>Pleosporomycetidae</taxon>
        <taxon>Pleosporales</taxon>
        <taxon>Pleosporineae</taxon>
        <taxon>Didymellaceae</taxon>
        <taxon>Boeremia</taxon>
    </lineage>
</organism>
<evidence type="ECO:0000313" key="2">
    <source>
        <dbReference type="Proteomes" id="UP001153331"/>
    </source>
</evidence>
<keyword evidence="2" id="KW-1185">Reference proteome</keyword>
<comment type="caution">
    <text evidence="1">The sequence shown here is derived from an EMBL/GenBank/DDBJ whole genome shotgun (WGS) entry which is preliminary data.</text>
</comment>
<evidence type="ECO:0000313" key="1">
    <source>
        <dbReference type="EMBL" id="KAJ8118117.1"/>
    </source>
</evidence>
<dbReference type="EMBL" id="JAPHNI010000029">
    <property type="protein sequence ID" value="KAJ8118117.1"/>
    <property type="molecule type" value="Genomic_DNA"/>
</dbReference>